<keyword evidence="1" id="KW-0732">Signal</keyword>
<evidence type="ECO:0000259" key="2">
    <source>
        <dbReference type="Pfam" id="PF06057"/>
    </source>
</evidence>
<protein>
    <submittedName>
        <fullName evidence="3">Virulence factor family protein</fullName>
    </submittedName>
</protein>
<evidence type="ECO:0000313" key="3">
    <source>
        <dbReference type="EMBL" id="KAA9041253.1"/>
    </source>
</evidence>
<organism evidence="3 4">
    <name type="scientific">Ginsengibacter hankyongi</name>
    <dbReference type="NCBI Taxonomy" id="2607284"/>
    <lineage>
        <taxon>Bacteria</taxon>
        <taxon>Pseudomonadati</taxon>
        <taxon>Bacteroidota</taxon>
        <taxon>Chitinophagia</taxon>
        <taxon>Chitinophagales</taxon>
        <taxon>Chitinophagaceae</taxon>
        <taxon>Ginsengibacter</taxon>
    </lineage>
</organism>
<evidence type="ECO:0000256" key="1">
    <source>
        <dbReference type="SAM" id="SignalP"/>
    </source>
</evidence>
<dbReference type="InterPro" id="IPR029058">
    <property type="entry name" value="AB_hydrolase_fold"/>
</dbReference>
<comment type="caution">
    <text evidence="3">The sequence shown here is derived from an EMBL/GenBank/DDBJ whole genome shotgun (WGS) entry which is preliminary data.</text>
</comment>
<keyword evidence="4" id="KW-1185">Reference proteome</keyword>
<dbReference type="Gene3D" id="3.40.50.1820">
    <property type="entry name" value="alpha/beta hydrolase"/>
    <property type="match status" value="1"/>
</dbReference>
<reference evidence="3 4" key="1">
    <citation type="submission" date="2019-09" db="EMBL/GenBank/DDBJ databases">
        <title>Draft genome sequence of Ginsengibacter sp. BR5-29.</title>
        <authorList>
            <person name="Im W.-T."/>
        </authorList>
    </citation>
    <scope>NUCLEOTIDE SEQUENCE [LARGE SCALE GENOMIC DNA]</scope>
    <source>
        <strain evidence="3 4">BR5-29</strain>
    </source>
</reference>
<feature type="chain" id="PRO_5023868084" evidence="1">
    <location>
        <begin position="23"/>
        <end position="224"/>
    </location>
</feature>
<dbReference type="AlphaFoldDB" id="A0A5J5ILL6"/>
<dbReference type="RefSeq" id="WP_150413342.1">
    <property type="nucleotide sequence ID" value="NZ_VYQF01000001.1"/>
</dbReference>
<dbReference type="Pfam" id="PF06057">
    <property type="entry name" value="VirJ"/>
    <property type="match status" value="1"/>
</dbReference>
<dbReference type="SUPFAM" id="SSF53474">
    <property type="entry name" value="alpha/beta-Hydrolases"/>
    <property type="match status" value="1"/>
</dbReference>
<evidence type="ECO:0000313" key="4">
    <source>
        <dbReference type="Proteomes" id="UP000326903"/>
    </source>
</evidence>
<proteinExistence type="predicted"/>
<feature type="domain" description="Bacterial virulence" evidence="2">
    <location>
        <begin position="40"/>
        <end position="223"/>
    </location>
</feature>
<accession>A0A5J5ILL6</accession>
<gene>
    <name evidence="3" type="ORF">FW778_04245</name>
</gene>
<dbReference type="InterPro" id="IPR010333">
    <property type="entry name" value="VirJ"/>
</dbReference>
<feature type="signal peptide" evidence="1">
    <location>
        <begin position="1"/>
        <end position="22"/>
    </location>
</feature>
<name>A0A5J5ILL6_9BACT</name>
<dbReference type="Proteomes" id="UP000326903">
    <property type="component" value="Unassembled WGS sequence"/>
</dbReference>
<sequence>MKKIILLALLSTPILHISVAVAQDLPVKEWATSSQDKPLIFYLSGDGGFNKFSNSLCQGINKKGFDVIALNSKSYFWDKKTPEQTATDVNNYLANKLTGRKNQQVVIIGYSFGADVLPFILNRLPKEFHDKILASFLMASSGSTDFEIHWSDIFGGNSKREMDVVTEINKLVDDKIVIISASDDGHLALNKISLKRYTHEVLPGGHHFDGDTDEIIKVILNDME</sequence>
<dbReference type="EMBL" id="VYQF01000001">
    <property type="protein sequence ID" value="KAA9041253.1"/>
    <property type="molecule type" value="Genomic_DNA"/>
</dbReference>